<evidence type="ECO:0000313" key="2">
    <source>
        <dbReference type="Proteomes" id="UP001204772"/>
    </source>
</evidence>
<gene>
    <name evidence="1" type="ORF">NCI00_03740</name>
</gene>
<sequence>MGRYVNLAALKTVAEALAQLRQKVVFVGGSVVELYCDDPARGEARPTDDIDVVVEILSRGSHADLEYELRQIGFRHDIESGINCRFKYNDIIVDIMPTDAQILGFTNRWYKAGINNTIPAFLEEKVVIEIFSAPYFLASKTEALKSERHGADFRFNSDFEDIVYIFDNCTTIVQDIFQANNEVQSYLINEITQLLKRPFIEEEVVANLGFSNTNKRSKRIIENWEKIIQPY</sequence>
<dbReference type="Proteomes" id="UP001204772">
    <property type="component" value="Unassembled WGS sequence"/>
</dbReference>
<evidence type="ECO:0000313" key="1">
    <source>
        <dbReference type="EMBL" id="MCP1381517.1"/>
    </source>
</evidence>
<reference evidence="1 2" key="1">
    <citation type="submission" date="2022-06" db="EMBL/GenBank/DDBJ databases">
        <title>Runella sp. S5 genome sequencing.</title>
        <authorList>
            <person name="Park S."/>
        </authorList>
    </citation>
    <scope>NUCLEOTIDE SEQUENCE [LARGE SCALE GENOMIC DNA]</scope>
    <source>
        <strain evidence="1 2">S5</strain>
    </source>
</reference>
<dbReference type="InterPro" id="IPR043519">
    <property type="entry name" value="NT_sf"/>
</dbReference>
<dbReference type="SUPFAM" id="SSF81301">
    <property type="entry name" value="Nucleotidyltransferase"/>
    <property type="match status" value="1"/>
</dbReference>
<proteinExistence type="predicted"/>
<dbReference type="RefSeq" id="WP_253525150.1">
    <property type="nucleotide sequence ID" value="NZ_JAMZEL010000001.1"/>
</dbReference>
<protein>
    <recommendedName>
        <fullName evidence="3">Nucleotidyl transferase AbiEii toxin, Type IV TA system</fullName>
    </recommendedName>
</protein>
<keyword evidence="2" id="KW-1185">Reference proteome</keyword>
<dbReference type="EMBL" id="JAMZEL010000001">
    <property type="protein sequence ID" value="MCP1381517.1"/>
    <property type="molecule type" value="Genomic_DNA"/>
</dbReference>
<organism evidence="1 2">
    <name type="scientific">Runella salmonicolor</name>
    <dbReference type="NCBI Taxonomy" id="2950278"/>
    <lineage>
        <taxon>Bacteria</taxon>
        <taxon>Pseudomonadati</taxon>
        <taxon>Bacteroidota</taxon>
        <taxon>Cytophagia</taxon>
        <taxon>Cytophagales</taxon>
        <taxon>Spirosomataceae</taxon>
        <taxon>Runella</taxon>
    </lineage>
</organism>
<accession>A0ABT1FIC5</accession>
<name>A0ABT1FIC5_9BACT</name>
<comment type="caution">
    <text evidence="1">The sequence shown here is derived from an EMBL/GenBank/DDBJ whole genome shotgun (WGS) entry which is preliminary data.</text>
</comment>
<evidence type="ECO:0008006" key="3">
    <source>
        <dbReference type="Google" id="ProtNLM"/>
    </source>
</evidence>